<proteinExistence type="predicted"/>
<dbReference type="Gene3D" id="3.40.630.30">
    <property type="match status" value="1"/>
</dbReference>
<reference evidence="4 5" key="1">
    <citation type="submission" date="2019-10" db="EMBL/GenBank/DDBJ databases">
        <title>Streptomyces sp. strain GY16 isolated from leaves of Broussonetia papyrifera.</title>
        <authorList>
            <person name="Mo P."/>
        </authorList>
    </citation>
    <scope>NUCLEOTIDE SEQUENCE [LARGE SCALE GENOMIC DNA]</scope>
    <source>
        <strain evidence="4 5">GY16</strain>
    </source>
</reference>
<dbReference type="RefSeq" id="WP_152169095.1">
    <property type="nucleotide sequence ID" value="NZ_CP045096.1"/>
</dbReference>
<dbReference type="GO" id="GO:0016747">
    <property type="term" value="F:acyltransferase activity, transferring groups other than amino-acyl groups"/>
    <property type="evidence" value="ECO:0007669"/>
    <property type="project" value="InterPro"/>
</dbReference>
<protein>
    <submittedName>
        <fullName evidence="4">GNAT family N-acetyltransferase</fullName>
    </submittedName>
</protein>
<dbReference type="CDD" id="cd04301">
    <property type="entry name" value="NAT_SF"/>
    <property type="match status" value="1"/>
</dbReference>
<dbReference type="InterPro" id="IPR016181">
    <property type="entry name" value="Acyl_CoA_acyltransferase"/>
</dbReference>
<dbReference type="InterPro" id="IPR000182">
    <property type="entry name" value="GNAT_dom"/>
</dbReference>
<dbReference type="PROSITE" id="PS51186">
    <property type="entry name" value="GNAT"/>
    <property type="match status" value="1"/>
</dbReference>
<evidence type="ECO:0000259" key="3">
    <source>
        <dbReference type="PROSITE" id="PS51186"/>
    </source>
</evidence>
<sequence length="160" mass="17687">MLIRAFGQDDLARLTQLTIDTFRPFFEDSVGPVLDGLVLGTLHADWRGDYRAHVPTLHDPDRHKYVAVAETDGLIAGYVAWQADPARHHGEITLLAVDERHRGDGTGTALCEHAFADLRGRGVRLVEIGTGGDAFHSPARALYESLGCVPFPTAHYYRRL</sequence>
<keyword evidence="5" id="KW-1185">Reference proteome</keyword>
<accession>A0A5P8K513</accession>
<dbReference type="PANTHER" id="PTHR43877">
    <property type="entry name" value="AMINOALKYLPHOSPHONATE N-ACETYLTRANSFERASE-RELATED-RELATED"/>
    <property type="match status" value="1"/>
</dbReference>
<evidence type="ECO:0000313" key="5">
    <source>
        <dbReference type="Proteomes" id="UP000327294"/>
    </source>
</evidence>
<evidence type="ECO:0000313" key="4">
    <source>
        <dbReference type="EMBL" id="QFQ97619.1"/>
    </source>
</evidence>
<keyword evidence="2" id="KW-0012">Acyltransferase</keyword>
<dbReference type="KEGG" id="sphv:F9278_16880"/>
<feature type="domain" description="N-acetyltransferase" evidence="3">
    <location>
        <begin position="1"/>
        <end position="160"/>
    </location>
</feature>
<gene>
    <name evidence="4" type="ORF">F9278_16880</name>
</gene>
<name>A0A5P8K513_9ACTN</name>
<evidence type="ECO:0000256" key="1">
    <source>
        <dbReference type="ARBA" id="ARBA00022679"/>
    </source>
</evidence>
<keyword evidence="1 4" id="KW-0808">Transferase</keyword>
<dbReference type="Proteomes" id="UP000327294">
    <property type="component" value="Chromosome"/>
</dbReference>
<organism evidence="4 5">
    <name type="scientific">Streptomyces phaeolivaceus</name>
    <dbReference type="NCBI Taxonomy" id="2653200"/>
    <lineage>
        <taxon>Bacteria</taxon>
        <taxon>Bacillati</taxon>
        <taxon>Actinomycetota</taxon>
        <taxon>Actinomycetes</taxon>
        <taxon>Kitasatosporales</taxon>
        <taxon>Streptomycetaceae</taxon>
        <taxon>Streptomyces</taxon>
    </lineage>
</organism>
<dbReference type="InterPro" id="IPR050832">
    <property type="entry name" value="Bact_Acetyltransf"/>
</dbReference>
<dbReference type="SUPFAM" id="SSF55729">
    <property type="entry name" value="Acyl-CoA N-acyltransferases (Nat)"/>
    <property type="match status" value="1"/>
</dbReference>
<dbReference type="Pfam" id="PF00583">
    <property type="entry name" value="Acetyltransf_1"/>
    <property type="match status" value="1"/>
</dbReference>
<dbReference type="EMBL" id="CP045096">
    <property type="protein sequence ID" value="QFQ97619.1"/>
    <property type="molecule type" value="Genomic_DNA"/>
</dbReference>
<dbReference type="AlphaFoldDB" id="A0A5P8K513"/>
<evidence type="ECO:0000256" key="2">
    <source>
        <dbReference type="ARBA" id="ARBA00023315"/>
    </source>
</evidence>